<accession>A0ABU9EAE9</accession>
<sequence length="112" mass="11704">MRWKRVLGSILLGGSRGHGHLRPLYGSRGEAGSCGSEGWPPQDSATATTDGAGSFNESIRGVSIDGPLCVEIAVTPDSTSTLAPRVDSIRAEFVLPGETPPRTDVTVTLDAR</sequence>
<keyword evidence="3" id="KW-1185">Reference proteome</keyword>
<reference evidence="2 3" key="1">
    <citation type="submission" date="2024-02" db="EMBL/GenBank/DDBJ databases">
        <title>A novel Gemmatimonadota bacterium.</title>
        <authorList>
            <person name="Du Z.-J."/>
            <person name="Ye Y.-Q."/>
        </authorList>
    </citation>
    <scope>NUCLEOTIDE SEQUENCE [LARGE SCALE GENOMIC DNA]</scope>
    <source>
        <strain evidence="2 3">DH-20</strain>
    </source>
</reference>
<protein>
    <submittedName>
        <fullName evidence="2">Uncharacterized protein</fullName>
    </submittedName>
</protein>
<dbReference type="RefSeq" id="WP_405287113.1">
    <property type="nucleotide sequence ID" value="NZ_JBBHLI010000007.1"/>
</dbReference>
<evidence type="ECO:0000313" key="3">
    <source>
        <dbReference type="Proteomes" id="UP001484239"/>
    </source>
</evidence>
<gene>
    <name evidence="2" type="ORF">WI372_12075</name>
</gene>
<dbReference type="EMBL" id="JBBHLI010000007">
    <property type="protein sequence ID" value="MEK9501720.1"/>
    <property type="molecule type" value="Genomic_DNA"/>
</dbReference>
<name>A0ABU9EAE9_9BACT</name>
<evidence type="ECO:0000313" key="2">
    <source>
        <dbReference type="EMBL" id="MEK9501720.1"/>
    </source>
</evidence>
<feature type="compositionally biased region" description="Polar residues" evidence="1">
    <location>
        <begin position="43"/>
        <end position="53"/>
    </location>
</feature>
<dbReference type="Proteomes" id="UP001484239">
    <property type="component" value="Unassembled WGS sequence"/>
</dbReference>
<proteinExistence type="predicted"/>
<feature type="region of interest" description="Disordered" evidence="1">
    <location>
        <begin position="14"/>
        <end position="53"/>
    </location>
</feature>
<comment type="caution">
    <text evidence="2">The sequence shown here is derived from an EMBL/GenBank/DDBJ whole genome shotgun (WGS) entry which is preliminary data.</text>
</comment>
<evidence type="ECO:0000256" key="1">
    <source>
        <dbReference type="SAM" id="MobiDB-lite"/>
    </source>
</evidence>
<organism evidence="2 3">
    <name type="scientific">Gaopeijia maritima</name>
    <dbReference type="NCBI Taxonomy" id="3119007"/>
    <lineage>
        <taxon>Bacteria</taxon>
        <taxon>Pseudomonadati</taxon>
        <taxon>Gemmatimonadota</taxon>
        <taxon>Longimicrobiia</taxon>
        <taxon>Gaopeijiales</taxon>
        <taxon>Gaopeijiaceae</taxon>
        <taxon>Gaopeijia</taxon>
    </lineage>
</organism>